<dbReference type="EC" id="3.1.21.7" evidence="6"/>
<name>A0ABT1QZ85_9GAMM</name>
<dbReference type="InterPro" id="IPR007581">
    <property type="entry name" value="Endonuclease-V"/>
</dbReference>
<keyword evidence="8" id="KW-1185">Reference proteome</keyword>
<accession>A0ABT1QZ85</accession>
<comment type="catalytic activity">
    <reaction evidence="6">
        <text>Endonucleolytic cleavage at apurinic or apyrimidinic sites to products with a 5'-phosphate.</text>
        <dbReference type="EC" id="3.1.21.7"/>
    </reaction>
</comment>
<dbReference type="Gene3D" id="3.30.2170.10">
    <property type="entry name" value="archaeoglobus fulgidus dsm 4304 superfamily"/>
    <property type="match status" value="1"/>
</dbReference>
<sequence length="231" mass="24810">MRAALEHAWTLDAAQAPALQRQLAARVERSDRHAPLRSVTGVDVAYAKDGDRLIAAAVTLDLATLAVIEQAVVEDRAQFPYIPGLFSFRELPPLAKALQQLRQAPEVIVCDGHGYAHPRRFGLACHIGVLFDIPALGCGKTLLTGTLREPLPAARGAQAALYDGEEIIGAALRTQDGTRPVYVSVGHRLSLQSGCALVLRLCRDFRLPETTRAADQLVKRTLGALPAGAAR</sequence>
<organism evidence="7 8">
    <name type="scientific">Tahibacter harae</name>
    <dbReference type="NCBI Taxonomy" id="2963937"/>
    <lineage>
        <taxon>Bacteria</taxon>
        <taxon>Pseudomonadati</taxon>
        <taxon>Pseudomonadota</taxon>
        <taxon>Gammaproteobacteria</taxon>
        <taxon>Lysobacterales</taxon>
        <taxon>Rhodanobacteraceae</taxon>
        <taxon>Tahibacter</taxon>
    </lineage>
</organism>
<dbReference type="HAMAP" id="MF_00801">
    <property type="entry name" value="Endonuclease_5"/>
    <property type="match status" value="1"/>
</dbReference>
<protein>
    <recommendedName>
        <fullName evidence="6">Endonuclease V</fullName>
        <ecNumber evidence="6">3.1.21.7</ecNumber>
    </recommendedName>
    <alternativeName>
        <fullName evidence="6">Deoxyinosine 3'endonuclease</fullName>
    </alternativeName>
    <alternativeName>
        <fullName evidence="6">Deoxyribonuclease V</fullName>
        <shortName evidence="6">DNase V</shortName>
    </alternativeName>
</protein>
<proteinExistence type="inferred from homology"/>
<reference evidence="7" key="1">
    <citation type="submission" date="2022-07" db="EMBL/GenBank/DDBJ databases">
        <title>Tahibacter sp., a new gammaproteobacterium isolated from the silt sample collected at pig farm.</title>
        <authorList>
            <person name="Chen H."/>
        </authorList>
    </citation>
    <scope>NUCLEOTIDE SEQUENCE</scope>
    <source>
        <strain evidence="7">P2K</strain>
    </source>
</reference>
<comment type="caution">
    <text evidence="7">The sequence shown here is derived from an EMBL/GenBank/DDBJ whole genome shotgun (WGS) entry which is preliminary data.</text>
</comment>
<keyword evidence="5 6" id="KW-0378">Hydrolase</keyword>
<dbReference type="Pfam" id="PF04493">
    <property type="entry name" value="Endonuclease_5"/>
    <property type="match status" value="1"/>
</dbReference>
<evidence type="ECO:0000256" key="2">
    <source>
        <dbReference type="ARBA" id="ARBA00022490"/>
    </source>
</evidence>
<dbReference type="NCBIfam" id="NF008629">
    <property type="entry name" value="PRK11617.1"/>
    <property type="match status" value="1"/>
</dbReference>
<comment type="subcellular location">
    <subcellularLocation>
        <location evidence="1 6">Cytoplasm</location>
    </subcellularLocation>
</comment>
<dbReference type="PANTHER" id="PTHR28511">
    <property type="entry name" value="ENDONUCLEASE V"/>
    <property type="match status" value="1"/>
</dbReference>
<keyword evidence="3 6" id="KW-0540">Nuclease</keyword>
<feature type="binding site" evidence="6">
    <location>
        <position position="43"/>
    </location>
    <ligand>
        <name>Mg(2+)</name>
        <dbReference type="ChEBI" id="CHEBI:18420"/>
    </ligand>
</feature>
<dbReference type="RefSeq" id="WP_255916787.1">
    <property type="nucleotide sequence ID" value="NZ_JANFQO010000037.1"/>
</dbReference>
<dbReference type="Proteomes" id="UP001165498">
    <property type="component" value="Unassembled WGS sequence"/>
</dbReference>
<comment type="function">
    <text evidence="6">DNA repair enzyme involved in the repair of deaminated bases. Selectively cleaves double-stranded DNA at the second phosphodiester bond 3' to a deoxyinosine leaving behind the intact lesion on the nicked DNA.</text>
</comment>
<evidence type="ECO:0000256" key="1">
    <source>
        <dbReference type="ARBA" id="ARBA00004496"/>
    </source>
</evidence>
<keyword evidence="2 6" id="KW-0963">Cytoplasm</keyword>
<keyword evidence="6" id="KW-0479">Metal-binding</keyword>
<comment type="cofactor">
    <cofactor evidence="6">
        <name>Mg(2+)</name>
        <dbReference type="ChEBI" id="CHEBI:18420"/>
    </cofactor>
</comment>
<dbReference type="CDD" id="cd06559">
    <property type="entry name" value="Endonuclease_V"/>
    <property type="match status" value="1"/>
</dbReference>
<keyword evidence="6" id="KW-0234">DNA repair</keyword>
<evidence type="ECO:0000313" key="7">
    <source>
        <dbReference type="EMBL" id="MCQ4167602.1"/>
    </source>
</evidence>
<gene>
    <name evidence="6 7" type="primary">nfi</name>
    <name evidence="7" type="ORF">NM961_23075</name>
</gene>
<keyword evidence="4 6" id="KW-0255">Endonuclease</keyword>
<keyword evidence="6" id="KW-0460">Magnesium</keyword>
<feature type="binding site" evidence="6">
    <location>
        <position position="111"/>
    </location>
    <ligand>
        <name>Mg(2+)</name>
        <dbReference type="ChEBI" id="CHEBI:18420"/>
    </ligand>
</feature>
<feature type="site" description="Interaction with target DNA" evidence="6">
    <location>
        <position position="81"/>
    </location>
</feature>
<evidence type="ECO:0000256" key="6">
    <source>
        <dbReference type="HAMAP-Rule" id="MF_00801"/>
    </source>
</evidence>
<keyword evidence="6" id="KW-0227">DNA damage</keyword>
<evidence type="ECO:0000313" key="8">
    <source>
        <dbReference type="Proteomes" id="UP001165498"/>
    </source>
</evidence>
<evidence type="ECO:0000256" key="4">
    <source>
        <dbReference type="ARBA" id="ARBA00022759"/>
    </source>
</evidence>
<evidence type="ECO:0000256" key="3">
    <source>
        <dbReference type="ARBA" id="ARBA00022722"/>
    </source>
</evidence>
<comment type="similarity">
    <text evidence="6">Belongs to the endonuclease V family.</text>
</comment>
<dbReference type="PANTHER" id="PTHR28511:SF1">
    <property type="entry name" value="ENDONUCLEASE V"/>
    <property type="match status" value="1"/>
</dbReference>
<evidence type="ECO:0000256" key="5">
    <source>
        <dbReference type="ARBA" id="ARBA00022801"/>
    </source>
</evidence>
<dbReference type="EMBL" id="JANFQO010000037">
    <property type="protein sequence ID" value="MCQ4167602.1"/>
    <property type="molecule type" value="Genomic_DNA"/>
</dbReference>
<dbReference type="GO" id="GO:0043737">
    <property type="term" value="F:deoxyribonuclease V activity"/>
    <property type="evidence" value="ECO:0007669"/>
    <property type="project" value="UniProtKB-EC"/>
</dbReference>